<evidence type="ECO:0000313" key="2">
    <source>
        <dbReference type="Proteomes" id="UP000017469"/>
    </source>
</evidence>
<dbReference type="KEGG" id="caw:Q783_08390"/>
<dbReference type="RefSeq" id="WP_023178813.1">
    <property type="nucleotide sequence ID" value="NC_022606.1"/>
</dbReference>
<protein>
    <submittedName>
        <fullName evidence="1">Uncharacterized protein</fullName>
    </submittedName>
</protein>
<name>U5SFH0_9LACT</name>
<evidence type="ECO:0000313" key="1">
    <source>
        <dbReference type="EMBL" id="AGY82858.1"/>
    </source>
</evidence>
<dbReference type="eggNOG" id="ENOG50347TK">
    <property type="taxonomic scope" value="Bacteria"/>
</dbReference>
<dbReference type="PATRIC" id="fig|1266845.5.peg.1570"/>
<organism evidence="1 2">
    <name type="scientific">Carnobacterium inhibens subsp. gilichinskyi</name>
    <dbReference type="NCBI Taxonomy" id="1266845"/>
    <lineage>
        <taxon>Bacteria</taxon>
        <taxon>Bacillati</taxon>
        <taxon>Bacillota</taxon>
        <taxon>Bacilli</taxon>
        <taxon>Lactobacillales</taxon>
        <taxon>Carnobacteriaceae</taxon>
        <taxon>Carnobacterium</taxon>
    </lineage>
</organism>
<dbReference type="HOGENOM" id="CLU_094230_0_0_9"/>
<dbReference type="EMBL" id="CP006812">
    <property type="protein sequence ID" value="AGY82858.1"/>
    <property type="molecule type" value="Genomic_DNA"/>
</dbReference>
<accession>U5SFH0</accession>
<dbReference type="AlphaFoldDB" id="U5SFH0"/>
<dbReference type="STRING" id="1266845.Q783_08390"/>
<dbReference type="Proteomes" id="UP000017469">
    <property type="component" value="Chromosome"/>
</dbReference>
<reference evidence="1 2" key="1">
    <citation type="journal article" date="2013" name="Genome Announc.">
        <title>Complete Genome Sequence of Carnobacterium gilichinskyi Strain WN1359T (DSM 27470T).</title>
        <authorList>
            <person name="Leonard M.T."/>
            <person name="Panayotova N."/>
            <person name="Farmerie W.G."/>
            <person name="Triplett E.W."/>
            <person name="Nicholson W.L."/>
        </authorList>
    </citation>
    <scope>NUCLEOTIDE SEQUENCE [LARGE SCALE GENOMIC DNA]</scope>
    <source>
        <strain evidence="1 2">WN1359</strain>
    </source>
</reference>
<proteinExistence type="predicted"/>
<gene>
    <name evidence="1" type="ORF">Q783_08390</name>
</gene>
<sequence>MVKVVKENPYPKTTQLIYSQASERIDEKYNAWAERQPKRPAKVDVYSDTKLLTNVLDYHITKKINDGNYSKLVSLDLAKALVTNLGFKDLNEVYWGDPQIYFEDYIVTLLVEMQESKDYSRYFWDIPLSTKEDVEKFYQNYKDEILNDNERSPSLVSHFIDFTYNVHESIEPVGDVFELQDAKVDNSKLKNTSSETLTFENLPDSLDVFIREMLLHFIYHIGFDDFNQLLEQEGQKKHNISKIKIKKINKK</sequence>